<feature type="compositionally biased region" description="Acidic residues" evidence="2">
    <location>
        <begin position="283"/>
        <end position="292"/>
    </location>
</feature>
<evidence type="ECO:0000256" key="2">
    <source>
        <dbReference type="SAM" id="MobiDB-lite"/>
    </source>
</evidence>
<feature type="region of interest" description="Disordered" evidence="2">
    <location>
        <begin position="231"/>
        <end position="292"/>
    </location>
</feature>
<proteinExistence type="inferred from homology"/>
<evidence type="ECO:0000313" key="3">
    <source>
        <dbReference type="EMBL" id="KAE8259606.1"/>
    </source>
</evidence>
<name>A0A177TI61_9BASI</name>
<evidence type="ECO:0000313" key="4">
    <source>
        <dbReference type="Proteomes" id="UP000077521"/>
    </source>
</evidence>
<dbReference type="InterPro" id="IPR003511">
    <property type="entry name" value="HORMA_dom"/>
</dbReference>
<organism evidence="3 4">
    <name type="scientific">Tilletia indica</name>
    <dbReference type="NCBI Taxonomy" id="43049"/>
    <lineage>
        <taxon>Eukaryota</taxon>
        <taxon>Fungi</taxon>
        <taxon>Dikarya</taxon>
        <taxon>Basidiomycota</taxon>
        <taxon>Ustilaginomycotina</taxon>
        <taxon>Exobasidiomycetes</taxon>
        <taxon>Tilletiales</taxon>
        <taxon>Tilletiaceae</taxon>
        <taxon>Tilletia</taxon>
    </lineage>
</organism>
<dbReference type="SUPFAM" id="SSF56019">
    <property type="entry name" value="The spindle assembly checkpoint protein mad2"/>
    <property type="match status" value="1"/>
</dbReference>
<reference evidence="3" key="1">
    <citation type="submission" date="2016-04" db="EMBL/GenBank/DDBJ databases">
        <authorList>
            <person name="Nguyen H.D."/>
            <person name="Samba Siva P."/>
            <person name="Cullis J."/>
            <person name="Levesque C.A."/>
            <person name="Hambleton S."/>
        </authorList>
    </citation>
    <scope>NUCLEOTIDE SEQUENCE</scope>
    <source>
        <strain evidence="3">DAOMC 236416</strain>
    </source>
</reference>
<dbReference type="PANTHER" id="PTHR11842:SF10">
    <property type="entry name" value="MITOTIC SPINDLE ASSEMBLY CHECKPOINT PROTEIN MAD2B"/>
    <property type="match status" value="1"/>
</dbReference>
<dbReference type="Proteomes" id="UP000077521">
    <property type="component" value="Unassembled WGS sequence"/>
</dbReference>
<dbReference type="InterPro" id="IPR036570">
    <property type="entry name" value="HORMA_dom_sf"/>
</dbReference>
<feature type="region of interest" description="Disordered" evidence="2">
    <location>
        <begin position="166"/>
        <end position="203"/>
    </location>
</feature>
<evidence type="ECO:0000256" key="1">
    <source>
        <dbReference type="ARBA" id="ARBA00010348"/>
    </source>
</evidence>
<dbReference type="PROSITE" id="PS50815">
    <property type="entry name" value="HORMA"/>
    <property type="match status" value="1"/>
</dbReference>
<accession>A0A177TI61</accession>
<sequence length="292" mass="32306">MAAPSTSVIHSPLTYNELVQHTCAFFQVAIESLLCVRNVYPPEIFQRRKKYNTPVYQVRHPGLANYVGLIIKSIKAEIYKASVERVVLVITESGDHTPLERFVFHLDYLIPVPPPRDRDLMIDKAPSLHDLELHLRGFMLKLMLVESSLAPIPDPENTTFAVLLEYKPGRGPNSDDKNEPEEGPWVPADRQRSSETEAADRSNKPKFVPIKTFDSGVINLMLHVEDDSNAKAAARATPPSSFASSQRREGGGNAHGDGNRQAGGRSSPRSEEGDGSMLGFGMSDDDDGGDWR</sequence>
<comment type="similarity">
    <text evidence="1">Belongs to the MAD2 family.</text>
</comment>
<dbReference type="Gene3D" id="3.30.900.10">
    <property type="entry name" value="HORMA domain"/>
    <property type="match status" value="1"/>
</dbReference>
<dbReference type="Pfam" id="PF02301">
    <property type="entry name" value="HORMA"/>
    <property type="match status" value="1"/>
</dbReference>
<reference evidence="3" key="2">
    <citation type="journal article" date="2019" name="IMA Fungus">
        <title>Genome sequencing and comparison of five Tilletia species to identify candidate genes for the detection of regulated species infecting wheat.</title>
        <authorList>
            <person name="Nguyen H.D.T."/>
            <person name="Sultana T."/>
            <person name="Kesanakurti P."/>
            <person name="Hambleton S."/>
        </authorList>
    </citation>
    <scope>NUCLEOTIDE SEQUENCE</scope>
    <source>
        <strain evidence="3">DAOMC 236416</strain>
    </source>
</reference>
<protein>
    <submittedName>
        <fullName evidence="3">Uncharacterized protein</fullName>
    </submittedName>
</protein>
<gene>
    <name evidence="3" type="ORF">A4X13_0g892</name>
</gene>
<dbReference type="AlphaFoldDB" id="A0A177TI61"/>
<feature type="compositionally biased region" description="Basic and acidic residues" evidence="2">
    <location>
        <begin position="189"/>
        <end position="203"/>
    </location>
</feature>
<comment type="caution">
    <text evidence="3">The sequence shown here is derived from an EMBL/GenBank/DDBJ whole genome shotgun (WGS) entry which is preliminary data.</text>
</comment>
<dbReference type="EMBL" id="LWDF02000031">
    <property type="protein sequence ID" value="KAE8259606.1"/>
    <property type="molecule type" value="Genomic_DNA"/>
</dbReference>
<dbReference type="PANTHER" id="PTHR11842">
    <property type="entry name" value="MITOTIC SPINDLE ASSEMBLY CHECKPOINT PROTEIN MAD2"/>
    <property type="match status" value="1"/>
</dbReference>
<dbReference type="GO" id="GO:0016035">
    <property type="term" value="C:zeta DNA polymerase complex"/>
    <property type="evidence" value="ECO:0007669"/>
    <property type="project" value="TreeGrafter"/>
</dbReference>
<keyword evidence="4" id="KW-1185">Reference proteome</keyword>
<dbReference type="InterPro" id="IPR045091">
    <property type="entry name" value="Mad2-like"/>
</dbReference>